<dbReference type="InterPro" id="IPR020843">
    <property type="entry name" value="ER"/>
</dbReference>
<protein>
    <submittedName>
        <fullName evidence="4">Putative PIG3 family NAD(P)H quinone oxidoreductase</fullName>
    </submittedName>
</protein>
<dbReference type="InterPro" id="IPR036291">
    <property type="entry name" value="NAD(P)-bd_dom_sf"/>
</dbReference>
<dbReference type="RefSeq" id="WP_229203239.1">
    <property type="nucleotide sequence ID" value="NZ_QGDT01000002.1"/>
</dbReference>
<sequence>MEASKRVDDSFTMQVMAISGEGNSSSFTLLSRPLPTPGPGQVLIRVAAAGVNRPDVYQRKGHYPPPSWAPADVPGLEVAGVITSTGEGVAADRMGDKVCALVSGGGYASHVLAEAIHCLPIPEGWSFVEAATLPETVFTVWHNVFQRGRLKSGERLLVHGGSSGIGITAIQLAKALGARVYATAGSASKCAACESLGAERCIDYRQEDFEKILASEGVDLILDMVGGDYVPKNLRILHEEGRLVLINTMKGSKVEVDFGLVMRKRLHISGSTLRGRSHAFKSNLAKEIYERVWPIILSGEFRPVIYKTFPLQQALQAHDLLESSTHIGKVVLQVAAI</sequence>
<keyword evidence="2" id="KW-0560">Oxidoreductase</keyword>
<dbReference type="Pfam" id="PF00107">
    <property type="entry name" value="ADH_zinc_N"/>
    <property type="match status" value="1"/>
</dbReference>
<dbReference type="Pfam" id="PF08240">
    <property type="entry name" value="ADH_N"/>
    <property type="match status" value="1"/>
</dbReference>
<evidence type="ECO:0000256" key="1">
    <source>
        <dbReference type="ARBA" id="ARBA00022857"/>
    </source>
</evidence>
<dbReference type="GO" id="GO:0070402">
    <property type="term" value="F:NADPH binding"/>
    <property type="evidence" value="ECO:0007669"/>
    <property type="project" value="TreeGrafter"/>
</dbReference>
<dbReference type="GO" id="GO:0016651">
    <property type="term" value="F:oxidoreductase activity, acting on NAD(P)H"/>
    <property type="evidence" value="ECO:0007669"/>
    <property type="project" value="TreeGrafter"/>
</dbReference>
<dbReference type="InterPro" id="IPR013154">
    <property type="entry name" value="ADH-like_N"/>
</dbReference>
<comment type="caution">
    <text evidence="4">The sequence shown here is derived from an EMBL/GenBank/DDBJ whole genome shotgun (WGS) entry which is preliminary data.</text>
</comment>
<evidence type="ECO:0000259" key="3">
    <source>
        <dbReference type="SMART" id="SM00829"/>
    </source>
</evidence>
<organism evidence="4 5">
    <name type="scientific">Dyadobacter jejuensis</name>
    <dbReference type="NCBI Taxonomy" id="1082580"/>
    <lineage>
        <taxon>Bacteria</taxon>
        <taxon>Pseudomonadati</taxon>
        <taxon>Bacteroidota</taxon>
        <taxon>Cytophagia</taxon>
        <taxon>Cytophagales</taxon>
        <taxon>Spirosomataceae</taxon>
        <taxon>Dyadobacter</taxon>
    </lineage>
</organism>
<reference evidence="4 5" key="1">
    <citation type="submission" date="2018-03" db="EMBL/GenBank/DDBJ databases">
        <title>Genomic Encyclopedia of Archaeal and Bacterial Type Strains, Phase II (KMG-II): from individual species to whole genera.</title>
        <authorList>
            <person name="Goeker M."/>
        </authorList>
    </citation>
    <scope>NUCLEOTIDE SEQUENCE [LARGE SCALE GENOMIC DNA]</scope>
    <source>
        <strain evidence="4 5">DSM 100346</strain>
    </source>
</reference>
<dbReference type="NCBIfam" id="TIGR02824">
    <property type="entry name" value="quinone_pig3"/>
    <property type="match status" value="1"/>
</dbReference>
<dbReference type="EMBL" id="QGDT01000002">
    <property type="protein sequence ID" value="PWJ59532.1"/>
    <property type="molecule type" value="Genomic_DNA"/>
</dbReference>
<name>A0A316APL5_9BACT</name>
<dbReference type="Gene3D" id="3.90.180.10">
    <property type="entry name" value="Medium-chain alcohol dehydrogenases, catalytic domain"/>
    <property type="match status" value="1"/>
</dbReference>
<keyword evidence="5" id="KW-1185">Reference proteome</keyword>
<evidence type="ECO:0000313" key="5">
    <source>
        <dbReference type="Proteomes" id="UP000245880"/>
    </source>
</evidence>
<dbReference type="PANTHER" id="PTHR48106:SF8">
    <property type="entry name" value="OS02G0805600 PROTEIN"/>
    <property type="match status" value="1"/>
</dbReference>
<dbReference type="Proteomes" id="UP000245880">
    <property type="component" value="Unassembled WGS sequence"/>
</dbReference>
<dbReference type="CDD" id="cd05276">
    <property type="entry name" value="p53_inducible_oxidoreductase"/>
    <property type="match status" value="1"/>
</dbReference>
<evidence type="ECO:0000256" key="2">
    <source>
        <dbReference type="ARBA" id="ARBA00023002"/>
    </source>
</evidence>
<dbReference type="SUPFAM" id="SSF50129">
    <property type="entry name" value="GroES-like"/>
    <property type="match status" value="1"/>
</dbReference>
<dbReference type="InterPro" id="IPR014189">
    <property type="entry name" value="Quinone_OxRdtase_PIG3"/>
</dbReference>
<dbReference type="InterPro" id="IPR013149">
    <property type="entry name" value="ADH-like_C"/>
</dbReference>
<dbReference type="InterPro" id="IPR011032">
    <property type="entry name" value="GroES-like_sf"/>
</dbReference>
<dbReference type="SMART" id="SM00829">
    <property type="entry name" value="PKS_ER"/>
    <property type="match status" value="1"/>
</dbReference>
<keyword evidence="1" id="KW-0521">NADP</keyword>
<proteinExistence type="predicted"/>
<dbReference type="AlphaFoldDB" id="A0A316APL5"/>
<accession>A0A316APL5</accession>
<dbReference type="SUPFAM" id="SSF51735">
    <property type="entry name" value="NAD(P)-binding Rossmann-fold domains"/>
    <property type="match status" value="1"/>
</dbReference>
<dbReference type="PANTHER" id="PTHR48106">
    <property type="entry name" value="QUINONE OXIDOREDUCTASE PIG3-RELATED"/>
    <property type="match status" value="1"/>
</dbReference>
<dbReference type="Gene3D" id="3.40.50.720">
    <property type="entry name" value="NAD(P)-binding Rossmann-like Domain"/>
    <property type="match status" value="1"/>
</dbReference>
<gene>
    <name evidence="4" type="ORF">CLV98_102366</name>
</gene>
<evidence type="ECO:0000313" key="4">
    <source>
        <dbReference type="EMBL" id="PWJ59532.1"/>
    </source>
</evidence>
<feature type="domain" description="Enoyl reductase (ER)" evidence="3">
    <location>
        <begin position="22"/>
        <end position="332"/>
    </location>
</feature>